<dbReference type="Proteomes" id="UP000589036">
    <property type="component" value="Unassembled WGS sequence"/>
</dbReference>
<evidence type="ECO:0000313" key="1">
    <source>
        <dbReference type="EMBL" id="NYE44980.1"/>
    </source>
</evidence>
<keyword evidence="2" id="KW-1185">Reference proteome</keyword>
<evidence type="ECO:0000313" key="2">
    <source>
        <dbReference type="Proteomes" id="UP000589036"/>
    </source>
</evidence>
<protein>
    <submittedName>
        <fullName evidence="1">Uncharacterized protein</fullName>
    </submittedName>
</protein>
<dbReference type="AlphaFoldDB" id="A0A852TSM9"/>
<gene>
    <name evidence="1" type="ORF">HDA32_000100</name>
</gene>
<dbReference type="EMBL" id="JACCCC010000001">
    <property type="protein sequence ID" value="NYE44980.1"/>
    <property type="molecule type" value="Genomic_DNA"/>
</dbReference>
<name>A0A852TSM9_9ACTN</name>
<sequence length="46" mass="4897">MLLLDVGLPPRNAAEYAESAVQPGAGPSPRLDDPAWFTRTRAAFLG</sequence>
<organism evidence="1 2">
    <name type="scientific">Spinactinospora alkalitolerans</name>
    <dbReference type="NCBI Taxonomy" id="687207"/>
    <lineage>
        <taxon>Bacteria</taxon>
        <taxon>Bacillati</taxon>
        <taxon>Actinomycetota</taxon>
        <taxon>Actinomycetes</taxon>
        <taxon>Streptosporangiales</taxon>
        <taxon>Nocardiopsidaceae</taxon>
        <taxon>Spinactinospora</taxon>
    </lineage>
</organism>
<reference evidence="1 2" key="1">
    <citation type="submission" date="2020-07" db="EMBL/GenBank/DDBJ databases">
        <title>Sequencing the genomes of 1000 actinobacteria strains.</title>
        <authorList>
            <person name="Klenk H.-P."/>
        </authorList>
    </citation>
    <scope>NUCLEOTIDE SEQUENCE [LARGE SCALE GENOMIC DNA]</scope>
    <source>
        <strain evidence="1 2">CXB654</strain>
    </source>
</reference>
<dbReference type="RefSeq" id="WP_218882284.1">
    <property type="nucleotide sequence ID" value="NZ_BAAAYY010000005.1"/>
</dbReference>
<proteinExistence type="predicted"/>
<comment type="caution">
    <text evidence="1">The sequence shown here is derived from an EMBL/GenBank/DDBJ whole genome shotgun (WGS) entry which is preliminary data.</text>
</comment>
<accession>A0A852TSM9</accession>